<dbReference type="Proteomes" id="UP000269076">
    <property type="component" value="Chromosome"/>
</dbReference>
<name>A0A3G6N728_9FLAO</name>
<sequence>MPNYIKNRITIIGTTEQVSEVFDKYNTHYPSTFRKSYDGLLIFKNDKTGEYGWLDEISNEFTRRNEKAVIGLPDDWTVEITPIMEHFPDFEKIIQPPKDDAYNDLPNQREAEKSPSWWRTWNLKYWGTKWNSSENEKESDNTFTFITAWSGVPELIRIMSSQIPDVQIDYEYADEDTGYNCASYSFKNGEVLTKKEPEGGTLDAYELSFKLRPDDKEYYNLEDGAYVYIEE</sequence>
<evidence type="ECO:0000313" key="2">
    <source>
        <dbReference type="EMBL" id="AZA60793.1"/>
    </source>
</evidence>
<dbReference type="EMBL" id="CP033928">
    <property type="protein sequence ID" value="AZA60793.1"/>
    <property type="molecule type" value="Genomic_DNA"/>
</dbReference>
<dbReference type="InterPro" id="IPR041329">
    <property type="entry name" value="YubB_C"/>
</dbReference>
<dbReference type="RefSeq" id="WP_123885728.1">
    <property type="nucleotide sequence ID" value="NZ_CP033928.1"/>
</dbReference>
<evidence type="ECO:0000313" key="3">
    <source>
        <dbReference type="Proteomes" id="UP000269076"/>
    </source>
</evidence>
<feature type="domain" description="YubB ferredoxin-like" evidence="1">
    <location>
        <begin position="126"/>
        <end position="201"/>
    </location>
</feature>
<protein>
    <recommendedName>
        <fullName evidence="1">YubB ferredoxin-like domain-containing protein</fullName>
    </recommendedName>
</protein>
<organism evidence="2 3">
    <name type="scientific">Chryseobacterium indoltheticum</name>
    <dbReference type="NCBI Taxonomy" id="254"/>
    <lineage>
        <taxon>Bacteria</taxon>
        <taxon>Pseudomonadati</taxon>
        <taxon>Bacteroidota</taxon>
        <taxon>Flavobacteriia</taxon>
        <taxon>Flavobacteriales</taxon>
        <taxon>Weeksellaceae</taxon>
        <taxon>Chryseobacterium group</taxon>
        <taxon>Chryseobacterium</taxon>
    </lineage>
</organism>
<dbReference type="AlphaFoldDB" id="A0A3G6N728"/>
<reference evidence="2 3" key="1">
    <citation type="submission" date="2018-11" db="EMBL/GenBank/DDBJ databases">
        <title>Proposal to divide the Flavobacteriaceae and reorganize its genera based on Amino Acid Identity values calculated from whole genome sequences.</title>
        <authorList>
            <person name="Nicholson A.C."/>
            <person name="Gulvik C.A."/>
            <person name="Whitney A.M."/>
            <person name="Humrighouse B.W."/>
            <person name="Bell M."/>
            <person name="Holmes B."/>
            <person name="Steigerwalt A."/>
            <person name="Villarma A."/>
            <person name="Sheth M."/>
            <person name="Batra D."/>
            <person name="Pryor J."/>
            <person name="Bernardet J.-F."/>
            <person name="Hugo C."/>
            <person name="Kampfer P."/>
            <person name="Newman J."/>
            <person name="Mcquiston J.R."/>
        </authorList>
    </citation>
    <scope>NUCLEOTIDE SEQUENCE [LARGE SCALE GENOMIC DNA]</scope>
    <source>
        <strain evidence="2 3">G0211</strain>
    </source>
</reference>
<accession>A0A3G6N728</accession>
<evidence type="ECO:0000259" key="1">
    <source>
        <dbReference type="Pfam" id="PF18406"/>
    </source>
</evidence>
<dbReference type="Pfam" id="PF18406">
    <property type="entry name" value="DUF1281_C"/>
    <property type="match status" value="1"/>
</dbReference>
<gene>
    <name evidence="2" type="ORF">EG340_06945</name>
</gene>
<proteinExistence type="predicted"/>